<evidence type="ECO:0000259" key="1">
    <source>
        <dbReference type="Pfam" id="PF06812"/>
    </source>
</evidence>
<dbReference type="RefSeq" id="WP_162084010.1">
    <property type="nucleotide sequence ID" value="NZ_AP021881.1"/>
</dbReference>
<feature type="domain" description="ImpA N-terminal" evidence="1">
    <location>
        <begin position="8"/>
        <end position="130"/>
    </location>
</feature>
<dbReference type="AlphaFoldDB" id="A0A809SGL6"/>
<dbReference type="KEGG" id="sniv:SFSGTM_07480"/>
<dbReference type="NCBIfam" id="TIGR03363">
    <property type="entry name" value="VI_chp_8"/>
    <property type="match status" value="1"/>
</dbReference>
<name>A0A809SGL6_9PROT</name>
<dbReference type="Pfam" id="PF06812">
    <property type="entry name" value="ImpA_N"/>
    <property type="match status" value="1"/>
</dbReference>
<evidence type="ECO:0000313" key="3">
    <source>
        <dbReference type="Proteomes" id="UP000463939"/>
    </source>
</evidence>
<organism evidence="2 3">
    <name type="scientific">Sulfuriferula nivalis</name>
    <dbReference type="NCBI Taxonomy" id="2675298"/>
    <lineage>
        <taxon>Bacteria</taxon>
        <taxon>Pseudomonadati</taxon>
        <taxon>Pseudomonadota</taxon>
        <taxon>Betaproteobacteria</taxon>
        <taxon>Nitrosomonadales</taxon>
        <taxon>Sulfuricellaceae</taxon>
        <taxon>Sulfuriferula</taxon>
    </lineage>
</organism>
<dbReference type="PANTHER" id="PTHR37951:SF1">
    <property type="entry name" value="TYPE VI SECRETION SYSTEM COMPONENT TSSA1"/>
    <property type="match status" value="1"/>
</dbReference>
<dbReference type="Proteomes" id="UP000463939">
    <property type="component" value="Chromosome"/>
</dbReference>
<evidence type="ECO:0000313" key="2">
    <source>
        <dbReference type="EMBL" id="BBP00040.1"/>
    </source>
</evidence>
<reference evidence="3" key="1">
    <citation type="submission" date="2019-11" db="EMBL/GenBank/DDBJ databases">
        <title>Isolation and characterization of a novel species in the genus Sulfuriferula.</title>
        <authorList>
            <person name="Mochizuki J."/>
            <person name="Kojima H."/>
            <person name="Fukui M."/>
        </authorList>
    </citation>
    <scope>NUCLEOTIDE SEQUENCE [LARGE SCALE GENOMIC DNA]</scope>
    <source>
        <strain evidence="3">SGTM</strain>
    </source>
</reference>
<dbReference type="PANTHER" id="PTHR37951">
    <property type="entry name" value="CYTOPLASMIC PROTEIN-RELATED"/>
    <property type="match status" value="1"/>
</dbReference>
<gene>
    <name evidence="2" type="ORF">SFSGTM_07480</name>
</gene>
<protein>
    <submittedName>
        <fullName evidence="2">Type VI secretion protein ImpA</fullName>
    </submittedName>
</protein>
<proteinExistence type="predicted"/>
<dbReference type="EMBL" id="AP021881">
    <property type="protein sequence ID" value="BBP00040.1"/>
    <property type="molecule type" value="Genomic_DNA"/>
</dbReference>
<accession>A0A809SGL6</accession>
<dbReference type="InterPro" id="IPR017740">
    <property type="entry name" value="TssA-like"/>
</dbReference>
<keyword evidence="3" id="KW-1185">Reference proteome</keyword>
<sequence length="347" mass="39002">MWQAITLLKPISPEQPSGSDLSFSRDFDAIAEARRFDDPSIEQGEWQTDLKEANWSEVIKLTSILLEQQSKDLRLAVWLSEASTYQHGFAGLAQGCELIAGLCEQFWETLYPEAEDGDQERRTGNISWIVKRAEQLIRTIPLTEGRGTSYSYADILDARNRAQHNTPRTDNSQPIVTQDIIEQARRKSSYSFYQQLLSDAQQCTAAINHLQTAVDARLGMEGPGFAALRQSLDDVMHTLNRFANDQGVSNQKIITTEIGEPMPETPTPPTRAGINSRAQAISQLREVARYFRETEPHSPVAYLADKAAQWGNLPLDEWLRTVIKDKASLSHIEELLGLDSQTDTEAR</sequence>
<dbReference type="InterPro" id="IPR010657">
    <property type="entry name" value="ImpA_N"/>
</dbReference>